<dbReference type="GO" id="GO:0005743">
    <property type="term" value="C:mitochondrial inner membrane"/>
    <property type="evidence" value="ECO:0007669"/>
    <property type="project" value="UniProtKB-SubCell"/>
</dbReference>
<keyword evidence="5 8" id="KW-0809">Transit peptide</keyword>
<evidence type="ECO:0000256" key="8">
    <source>
        <dbReference type="RuleBase" id="RU367062"/>
    </source>
</evidence>
<evidence type="ECO:0000313" key="11">
    <source>
        <dbReference type="Proteomes" id="UP000557566"/>
    </source>
</evidence>
<comment type="function">
    <text evidence="8">Mitochondrial mRNA stabilization factor.</text>
</comment>
<evidence type="ECO:0000256" key="7">
    <source>
        <dbReference type="ARBA" id="ARBA00023136"/>
    </source>
</evidence>
<dbReference type="GO" id="GO:0140053">
    <property type="term" value="P:mitochondrial gene expression"/>
    <property type="evidence" value="ECO:0007669"/>
    <property type="project" value="UniProtKB-UniRule"/>
</dbReference>
<evidence type="ECO:0000256" key="5">
    <source>
        <dbReference type="ARBA" id="ARBA00022946"/>
    </source>
</evidence>
<evidence type="ECO:0000256" key="1">
    <source>
        <dbReference type="ARBA" id="ARBA00003470"/>
    </source>
</evidence>
<keyword evidence="6 8" id="KW-0496">Mitochondrion</keyword>
<keyword evidence="7 8" id="KW-0472">Membrane</keyword>
<evidence type="ECO:0000256" key="6">
    <source>
        <dbReference type="ARBA" id="ARBA00023128"/>
    </source>
</evidence>
<dbReference type="EMBL" id="JAAVMX010000007">
    <property type="protein sequence ID" value="KAF4506106.1"/>
    <property type="molecule type" value="Genomic_DNA"/>
</dbReference>
<dbReference type="PANTHER" id="PTHR28087">
    <property type="entry name" value="ATPASE SYNTHESIS PROTEIN 25, MITOCHONDRIAL"/>
    <property type="match status" value="1"/>
</dbReference>
<dbReference type="InterPro" id="IPR040152">
    <property type="entry name" value="Atp25"/>
</dbReference>
<accession>A0A8H4LWA6</accession>
<comment type="subcellular location">
    <subcellularLocation>
        <location evidence="2 8">Mitochondrion inner membrane</location>
        <topology evidence="2 8">Peripheral membrane protein</topology>
        <orientation evidence="2 8">Matrix side</orientation>
    </subcellularLocation>
</comment>
<dbReference type="Proteomes" id="UP000557566">
    <property type="component" value="Unassembled WGS sequence"/>
</dbReference>
<gene>
    <name evidence="10" type="ORF">G6O67_006224</name>
</gene>
<reference evidence="10 11" key="1">
    <citation type="journal article" date="2020" name="Genome Biol. Evol.">
        <title>A new high-quality draft genome assembly of the Chinese cordyceps Ophiocordyceps sinensis.</title>
        <authorList>
            <person name="Shu R."/>
            <person name="Zhang J."/>
            <person name="Meng Q."/>
            <person name="Zhang H."/>
            <person name="Zhou G."/>
            <person name="Li M."/>
            <person name="Wu P."/>
            <person name="Zhao Y."/>
            <person name="Chen C."/>
            <person name="Qin Q."/>
        </authorList>
    </citation>
    <scope>NUCLEOTIDE SEQUENCE [LARGE SCALE GENOMIC DNA]</scope>
    <source>
        <strain evidence="10 11">IOZ07</strain>
    </source>
</reference>
<dbReference type="InterPro" id="IPR043519">
    <property type="entry name" value="NT_sf"/>
</dbReference>
<evidence type="ECO:0000256" key="9">
    <source>
        <dbReference type="SAM" id="MobiDB-lite"/>
    </source>
</evidence>
<dbReference type="GO" id="GO:0048255">
    <property type="term" value="P:mRNA stabilization"/>
    <property type="evidence" value="ECO:0007669"/>
    <property type="project" value="TreeGrafter"/>
</dbReference>
<feature type="region of interest" description="Disordered" evidence="9">
    <location>
        <begin position="617"/>
        <end position="664"/>
    </location>
</feature>
<comment type="function">
    <text evidence="1">Probable mitochondrial mRNA stabilization factor.</text>
</comment>
<evidence type="ECO:0000256" key="4">
    <source>
        <dbReference type="ARBA" id="ARBA00022792"/>
    </source>
</evidence>
<dbReference type="OrthoDB" id="107372at2759"/>
<comment type="caution">
    <text evidence="10">The sequence shown here is derived from an EMBL/GenBank/DDBJ whole genome shotgun (WGS) entry which is preliminary data.</text>
</comment>
<proteinExistence type="inferred from homology"/>
<evidence type="ECO:0000256" key="3">
    <source>
        <dbReference type="ARBA" id="ARBA00010787"/>
    </source>
</evidence>
<feature type="compositionally biased region" description="Basic and acidic residues" evidence="9">
    <location>
        <begin position="54"/>
        <end position="64"/>
    </location>
</feature>
<feature type="compositionally biased region" description="Low complexity" evidence="9">
    <location>
        <begin position="649"/>
        <end position="664"/>
    </location>
</feature>
<keyword evidence="11" id="KW-1185">Reference proteome</keyword>
<sequence length="664" mass="73800">MSLRPAVAALACYGCRSAVLRAVLGSTWTGVRGLGVQRLQHLAGPTRNFSISQRRLDSTPRSADDFSPAPALQEEMGDQDGDGAEKHWFLEVEPPRHPPSPHVPALPTVPSDAPSLLEPMIKYVYQDMGLDDLALLDLRDLDPPAALGRNLMMLFATARSERHLHISSGRFVRWLRRNYKVNAKADGLIGPGELKTKLRRLRKRAKLMGTNTMIVPGGDNGLSTGWVCVNFSTGEGELGETASFDAGGRYSGFGAAQTGTTVVIQCMTESRRAELDLETLWRVVLKRGLERGKKVKGEATNDKEELEALVSSKIQLTPGSPASQWQALRQASQQQRYFSTLARRLQAQTEAHTDHAGETQAGVEAATMETGAAKDGFVELRREVDALHARASSLSQERFEALVTSALQIESPAPASERLALVDELLLTGQERGLAIESGDMLMNMIESVVTSPAYDADMARAQRNLELLFAEKRCAMQESQVMRLMCAYAWRGNWDRFWDTFRSPPRFLARRSAAVYELAFRLLADSRDVKMCREAVSWMYMDMRREEPPVLPVGELYRSLRACVLVADPGAEEMIYNQPFQDSTAVRETRSIQRNEFVRVLKDAERQRAALDMASRSQAWAKALPREQPRQPAPPREQPREQPLEMDAAASLHSALLAGRRSS</sequence>
<evidence type="ECO:0000256" key="2">
    <source>
        <dbReference type="ARBA" id="ARBA00004443"/>
    </source>
</evidence>
<feature type="region of interest" description="Disordered" evidence="9">
    <location>
        <begin position="50"/>
        <end position="81"/>
    </location>
</feature>
<dbReference type="PANTHER" id="PTHR28087:SF1">
    <property type="entry name" value="ATPASE SYNTHESIS PROTEIN 25, MITOCHONDRIAL"/>
    <property type="match status" value="1"/>
</dbReference>
<evidence type="ECO:0000313" key="10">
    <source>
        <dbReference type="EMBL" id="KAF4506106.1"/>
    </source>
</evidence>
<name>A0A8H4LWA6_9HYPO</name>
<organism evidence="10 11">
    <name type="scientific">Ophiocordyceps sinensis</name>
    <dbReference type="NCBI Taxonomy" id="72228"/>
    <lineage>
        <taxon>Eukaryota</taxon>
        <taxon>Fungi</taxon>
        <taxon>Dikarya</taxon>
        <taxon>Ascomycota</taxon>
        <taxon>Pezizomycotina</taxon>
        <taxon>Sordariomycetes</taxon>
        <taxon>Hypocreomycetidae</taxon>
        <taxon>Hypocreales</taxon>
        <taxon>Ophiocordycipitaceae</taxon>
        <taxon>Ophiocordyceps</taxon>
    </lineage>
</organism>
<dbReference type="Gene3D" id="3.30.460.10">
    <property type="entry name" value="Beta Polymerase, domain 2"/>
    <property type="match status" value="1"/>
</dbReference>
<dbReference type="AlphaFoldDB" id="A0A8H4LWA6"/>
<protein>
    <recommendedName>
        <fullName evidence="8">ATPase synthesis protein 25</fullName>
    </recommendedName>
</protein>
<keyword evidence="4 8" id="KW-0999">Mitochondrion inner membrane</keyword>
<comment type="similarity">
    <text evidence="3 8">Belongs to the ATP25 family.</text>
</comment>